<sequence length="295" mass="33309">MTFLRGCRILTGIYAVFALFFMGDPVFAQEAPLPKAPVSKVFVPKFFDTAERFERPDLSTLTRLRFLTTVDFPPFNYIDRSGALSGYNIDLMRAICLELQVERLCQVEAVSWDELGSRLAQGGGEAVIAGFAPTGQNREQFSFSRVYMRFPARFIGLQDLKPAQNFAGFARTLKIGVVADTTHRKMLGAYFPDFQVETFRNDGELYKALREQTITIAFGDAMRFSQWLGSTEADRCCKFISGAYYATDYLGEGMRIAVNGKNNMLAPALDYALQSLERKGKLAELYLRYFPIGFY</sequence>
<gene>
    <name evidence="3" type="ORF">BHV28_00910</name>
</gene>
<dbReference type="Gene3D" id="3.40.190.10">
    <property type="entry name" value="Periplasmic binding protein-like II"/>
    <property type="match status" value="2"/>
</dbReference>
<evidence type="ECO:0000256" key="1">
    <source>
        <dbReference type="ARBA" id="ARBA00022729"/>
    </source>
</evidence>
<dbReference type="PANTHER" id="PTHR35936">
    <property type="entry name" value="MEMBRANE-BOUND LYTIC MUREIN TRANSGLYCOSYLASE F"/>
    <property type="match status" value="1"/>
</dbReference>
<accession>A0A1U9JSH8</accession>
<evidence type="ECO:0000313" key="4">
    <source>
        <dbReference type="Proteomes" id="UP000188912"/>
    </source>
</evidence>
<dbReference type="KEGG" id="thd:BHV28_00910"/>
<dbReference type="Pfam" id="PF00497">
    <property type="entry name" value="SBP_bac_3"/>
    <property type="match status" value="1"/>
</dbReference>
<feature type="domain" description="Solute-binding protein family 3/N-terminal" evidence="2">
    <location>
        <begin position="63"/>
        <end position="293"/>
    </location>
</feature>
<dbReference type="AlphaFoldDB" id="A0A1U9JSH8"/>
<evidence type="ECO:0000313" key="3">
    <source>
        <dbReference type="EMBL" id="AQS40817.1"/>
    </source>
</evidence>
<keyword evidence="1" id="KW-0732">Signal</keyword>
<dbReference type="SMART" id="SM00062">
    <property type="entry name" value="PBPb"/>
    <property type="match status" value="1"/>
</dbReference>
<dbReference type="EMBL" id="CP017315">
    <property type="protein sequence ID" value="AQS40817.1"/>
    <property type="molecule type" value="Genomic_DNA"/>
</dbReference>
<reference evidence="3 4" key="2">
    <citation type="journal article" date="2016" name="Sci. Rep.">
        <title>The genome of Rhizobiales bacteria in predatory ants reveals urease gene functions but no genes for nitrogen fixation.</title>
        <authorList>
            <person name="Neuvonen M.M."/>
            <person name="Tamarit D."/>
            <person name="Naslund K."/>
            <person name="Liebig J."/>
            <person name="Feldhaar H."/>
            <person name="Moran N.A."/>
            <person name="Guy L."/>
            <person name="Andersson S.G."/>
        </authorList>
    </citation>
    <scope>NUCLEOTIDE SEQUENCE [LARGE SCALE GENOMIC DNA]</scope>
    <source>
        <strain evidence="3 4">Hsal</strain>
    </source>
</reference>
<dbReference type="PANTHER" id="PTHR35936:SF35">
    <property type="entry name" value="L-CYSTINE-BINDING PROTEIN TCYJ"/>
    <property type="match status" value="1"/>
</dbReference>
<name>A0A1U9JSH8_9HYPH</name>
<dbReference type="STRING" id="1902579.BHV28_00910"/>
<organism evidence="3 4">
    <name type="scientific">Candidatus Tokpelaia hoelldobleri</name>
    <dbReference type="NCBI Taxonomy" id="1902579"/>
    <lineage>
        <taxon>Bacteria</taxon>
        <taxon>Pseudomonadati</taxon>
        <taxon>Pseudomonadota</taxon>
        <taxon>Alphaproteobacteria</taxon>
        <taxon>Hyphomicrobiales</taxon>
        <taxon>Candidatus Tokpelaia</taxon>
    </lineage>
</organism>
<keyword evidence="4" id="KW-1185">Reference proteome</keyword>
<reference evidence="3 4" key="1">
    <citation type="journal article" date="2010" name="Science">
        <title>Genomic comparison of the ants Camponotus floridanus and Harpegnathos saltator.</title>
        <authorList>
            <person name="Bonasio R."/>
            <person name="Zhang G."/>
            <person name="Ye C."/>
            <person name="Mutti N.S."/>
            <person name="Fang X."/>
            <person name="Qin N."/>
            <person name="Donahue G."/>
            <person name="Yang P."/>
            <person name="Li Q."/>
            <person name="Li C."/>
            <person name="Zhang P."/>
            <person name="Huang Z."/>
            <person name="Berger S.L."/>
            <person name="Reinberg D."/>
            <person name="Wang J."/>
            <person name="Liebig J."/>
        </authorList>
    </citation>
    <scope>NUCLEOTIDE SEQUENCE [LARGE SCALE GENOMIC DNA]</scope>
    <source>
        <strain evidence="3 4">Hsal</strain>
    </source>
</reference>
<dbReference type="SUPFAM" id="SSF53850">
    <property type="entry name" value="Periplasmic binding protein-like II"/>
    <property type="match status" value="1"/>
</dbReference>
<dbReference type="Proteomes" id="UP000188912">
    <property type="component" value="Chromosome"/>
</dbReference>
<evidence type="ECO:0000259" key="2">
    <source>
        <dbReference type="SMART" id="SM00062"/>
    </source>
</evidence>
<protein>
    <submittedName>
        <fullName evidence="3">Amino acid ABC transporter substrate-binding protein</fullName>
    </submittedName>
</protein>
<proteinExistence type="predicted"/>
<dbReference type="InterPro" id="IPR001638">
    <property type="entry name" value="Solute-binding_3/MltF_N"/>
</dbReference>